<dbReference type="SUPFAM" id="SSF52833">
    <property type="entry name" value="Thioredoxin-like"/>
    <property type="match status" value="1"/>
</dbReference>
<keyword evidence="14" id="KW-1185">Reference proteome</keyword>
<evidence type="ECO:0000256" key="7">
    <source>
        <dbReference type="ARBA" id="ARBA00023284"/>
    </source>
</evidence>
<evidence type="ECO:0000313" key="13">
    <source>
        <dbReference type="EMBL" id="SHJ17367.1"/>
    </source>
</evidence>
<dbReference type="GO" id="GO:0045454">
    <property type="term" value="P:cell redox homeostasis"/>
    <property type="evidence" value="ECO:0007669"/>
    <property type="project" value="TreeGrafter"/>
</dbReference>
<sequence length="222" mass="25918">MKLEKQLKVMRDATMDRMPRSIIQVFKTSIDKIRKDQLKNRAFQIGDIVPNLPLTTIKKESVLLSEFLQKEFLVLNFYRGGWCPYCNLELREYERLKKDFDSAKASIIGISAEIPDRTLQTANKNTLTIPLLTDVNAKLMKEIGIMFRLDKASKQEYENFGMDFAQIHGNTNFELPVPAVYVINKKMEIVFIHFEEDYMKRLEPITLLNHLKNKTVLKQSEL</sequence>
<evidence type="ECO:0000256" key="9">
    <source>
        <dbReference type="ARBA" id="ARBA00038489"/>
    </source>
</evidence>
<dbReference type="GO" id="GO:0008379">
    <property type="term" value="F:thioredoxin peroxidase activity"/>
    <property type="evidence" value="ECO:0007669"/>
    <property type="project" value="TreeGrafter"/>
</dbReference>
<dbReference type="EMBL" id="FQYP01000006">
    <property type="protein sequence ID" value="SHJ17367.1"/>
    <property type="molecule type" value="Genomic_DNA"/>
</dbReference>
<comment type="function">
    <text evidence="1">Thiol-specific peroxidase that catalyzes the reduction of hydrogen peroxide and organic hydroperoxides to water and alcohols, respectively. Plays a role in cell protection against oxidative stress by detoxifying peroxides and as sensor of hydrogen peroxide-mediated signaling events.</text>
</comment>
<proteinExistence type="inferred from homology"/>
<name>A0A1M6H538_9FLAO</name>
<dbReference type="CDD" id="cd02970">
    <property type="entry name" value="PRX_like2"/>
    <property type="match status" value="1"/>
</dbReference>
<evidence type="ECO:0000256" key="11">
    <source>
        <dbReference type="ARBA" id="ARBA00049091"/>
    </source>
</evidence>
<evidence type="ECO:0000313" key="14">
    <source>
        <dbReference type="Proteomes" id="UP000184432"/>
    </source>
</evidence>
<feature type="domain" description="Thioredoxin" evidence="12">
    <location>
        <begin position="43"/>
        <end position="216"/>
    </location>
</feature>
<dbReference type="InterPro" id="IPR000866">
    <property type="entry name" value="AhpC/TSA"/>
</dbReference>
<evidence type="ECO:0000256" key="8">
    <source>
        <dbReference type="ARBA" id="ARBA00032824"/>
    </source>
</evidence>
<keyword evidence="6" id="KW-1015">Disulfide bond</keyword>
<accession>A0A1M6H538</accession>
<evidence type="ECO:0000259" key="12">
    <source>
        <dbReference type="PROSITE" id="PS51352"/>
    </source>
</evidence>
<dbReference type="AlphaFoldDB" id="A0A1M6H538"/>
<dbReference type="GO" id="GO:0034599">
    <property type="term" value="P:cellular response to oxidative stress"/>
    <property type="evidence" value="ECO:0007669"/>
    <property type="project" value="TreeGrafter"/>
</dbReference>
<dbReference type="OrthoDB" id="9809746at2"/>
<dbReference type="InterPro" id="IPR013766">
    <property type="entry name" value="Thioredoxin_domain"/>
</dbReference>
<dbReference type="STRING" id="570521.SAMN04488508_10676"/>
<evidence type="ECO:0000256" key="5">
    <source>
        <dbReference type="ARBA" id="ARBA00023002"/>
    </source>
</evidence>
<dbReference type="EC" id="1.11.1.24" evidence="2"/>
<dbReference type="PANTHER" id="PTHR42801">
    <property type="entry name" value="THIOREDOXIN-DEPENDENT PEROXIDE REDUCTASE"/>
    <property type="match status" value="1"/>
</dbReference>
<dbReference type="GO" id="GO:0005737">
    <property type="term" value="C:cytoplasm"/>
    <property type="evidence" value="ECO:0007669"/>
    <property type="project" value="TreeGrafter"/>
</dbReference>
<dbReference type="Proteomes" id="UP000184432">
    <property type="component" value="Unassembled WGS sequence"/>
</dbReference>
<comment type="catalytic activity">
    <reaction evidence="11">
        <text>a hydroperoxide + [thioredoxin]-dithiol = an alcohol + [thioredoxin]-disulfide + H2O</text>
        <dbReference type="Rhea" id="RHEA:62620"/>
        <dbReference type="Rhea" id="RHEA-COMP:10698"/>
        <dbReference type="Rhea" id="RHEA-COMP:10700"/>
        <dbReference type="ChEBI" id="CHEBI:15377"/>
        <dbReference type="ChEBI" id="CHEBI:29950"/>
        <dbReference type="ChEBI" id="CHEBI:30879"/>
        <dbReference type="ChEBI" id="CHEBI:35924"/>
        <dbReference type="ChEBI" id="CHEBI:50058"/>
        <dbReference type="EC" id="1.11.1.24"/>
    </reaction>
</comment>
<keyword evidence="3" id="KW-0575">Peroxidase</keyword>
<gene>
    <name evidence="13" type="ORF">SAMN04488508_10676</name>
</gene>
<organism evidence="13 14">
    <name type="scientific">Aquimarina spongiae</name>
    <dbReference type="NCBI Taxonomy" id="570521"/>
    <lineage>
        <taxon>Bacteria</taxon>
        <taxon>Pseudomonadati</taxon>
        <taxon>Bacteroidota</taxon>
        <taxon>Flavobacteriia</taxon>
        <taxon>Flavobacteriales</taxon>
        <taxon>Flavobacteriaceae</taxon>
        <taxon>Aquimarina</taxon>
    </lineage>
</organism>
<dbReference type="PANTHER" id="PTHR42801:SF7">
    <property type="entry name" value="SLL1159 PROTEIN"/>
    <property type="match status" value="1"/>
</dbReference>
<evidence type="ECO:0000256" key="6">
    <source>
        <dbReference type="ARBA" id="ARBA00023157"/>
    </source>
</evidence>
<reference evidence="14" key="1">
    <citation type="submission" date="2016-11" db="EMBL/GenBank/DDBJ databases">
        <authorList>
            <person name="Varghese N."/>
            <person name="Submissions S."/>
        </authorList>
    </citation>
    <scope>NUCLEOTIDE SEQUENCE [LARGE SCALE GENOMIC DNA]</scope>
    <source>
        <strain evidence="14">DSM 22623</strain>
    </source>
</reference>
<dbReference type="Gene3D" id="3.40.30.10">
    <property type="entry name" value="Glutaredoxin"/>
    <property type="match status" value="1"/>
</dbReference>
<keyword evidence="5" id="KW-0560">Oxidoreductase</keyword>
<protein>
    <recommendedName>
        <fullName evidence="2">thioredoxin-dependent peroxiredoxin</fullName>
        <ecNumber evidence="2">1.11.1.24</ecNumber>
    </recommendedName>
    <alternativeName>
        <fullName evidence="8">Thioredoxin peroxidase</fullName>
    </alternativeName>
    <alternativeName>
        <fullName evidence="10">Thioredoxin-dependent peroxiredoxin Bcp</fullName>
    </alternativeName>
</protein>
<keyword evidence="4" id="KW-0049">Antioxidant</keyword>
<evidence type="ECO:0000256" key="4">
    <source>
        <dbReference type="ARBA" id="ARBA00022862"/>
    </source>
</evidence>
<dbReference type="RefSeq" id="WP_073316796.1">
    <property type="nucleotide sequence ID" value="NZ_FQYP01000006.1"/>
</dbReference>
<evidence type="ECO:0000256" key="2">
    <source>
        <dbReference type="ARBA" id="ARBA00013017"/>
    </source>
</evidence>
<dbReference type="InterPro" id="IPR050924">
    <property type="entry name" value="Peroxiredoxin_BCP/PrxQ"/>
</dbReference>
<evidence type="ECO:0000256" key="3">
    <source>
        <dbReference type="ARBA" id="ARBA00022559"/>
    </source>
</evidence>
<comment type="similarity">
    <text evidence="9">Belongs to the peroxiredoxin family. BCP/PrxQ subfamily.</text>
</comment>
<evidence type="ECO:0000256" key="1">
    <source>
        <dbReference type="ARBA" id="ARBA00003330"/>
    </source>
</evidence>
<dbReference type="PROSITE" id="PS51352">
    <property type="entry name" value="THIOREDOXIN_2"/>
    <property type="match status" value="1"/>
</dbReference>
<evidence type="ECO:0000256" key="10">
    <source>
        <dbReference type="ARBA" id="ARBA00042639"/>
    </source>
</evidence>
<keyword evidence="7" id="KW-0676">Redox-active center</keyword>
<dbReference type="InterPro" id="IPR036249">
    <property type="entry name" value="Thioredoxin-like_sf"/>
</dbReference>
<dbReference type="Pfam" id="PF00578">
    <property type="entry name" value="AhpC-TSA"/>
    <property type="match status" value="1"/>
</dbReference>